<dbReference type="AlphaFoldDB" id="A0A848CWQ7"/>
<dbReference type="InterPro" id="IPR009057">
    <property type="entry name" value="Homeodomain-like_sf"/>
</dbReference>
<evidence type="ECO:0000313" key="5">
    <source>
        <dbReference type="Proteomes" id="UP000561326"/>
    </source>
</evidence>
<dbReference type="SUPFAM" id="SSF52540">
    <property type="entry name" value="P-loop containing nucleoside triphosphate hydrolases"/>
    <property type="match status" value="1"/>
</dbReference>
<proteinExistence type="predicted"/>
<protein>
    <submittedName>
        <fullName evidence="4">Sigma-54 factor interaction domain-containing protein</fullName>
    </submittedName>
</protein>
<dbReference type="GO" id="GO:0006355">
    <property type="term" value="P:regulation of DNA-templated transcription"/>
    <property type="evidence" value="ECO:0007669"/>
    <property type="project" value="InterPro"/>
</dbReference>
<organism evidence="4 5">
    <name type="scientific">Aneurinibacillus aneurinilyticus</name>
    <name type="common">Bacillus aneurinolyticus</name>
    <dbReference type="NCBI Taxonomy" id="1391"/>
    <lineage>
        <taxon>Bacteria</taxon>
        <taxon>Bacillati</taxon>
        <taxon>Bacillota</taxon>
        <taxon>Bacilli</taxon>
        <taxon>Bacillales</taxon>
        <taxon>Paenibacillaceae</taxon>
        <taxon>Aneurinibacillus group</taxon>
        <taxon>Aneurinibacillus</taxon>
    </lineage>
</organism>
<dbReference type="PANTHER" id="PTHR32071">
    <property type="entry name" value="TRANSCRIPTIONAL REGULATORY PROTEIN"/>
    <property type="match status" value="1"/>
</dbReference>
<sequence>MFLSFSHFSTSSIDIHSKNPNFSRTLQMILRVAQYPSTALIEGETGTGKEKIATLIHEASPRSMMPFVKINCGAIPDALAESELFGYEGGAFTGAKEEGQFRGDLYYRLQVAAFEKQIIERVLQETKSLRQAATILHIPHATLLRRIEKWGIQKNKDT</sequence>
<dbReference type="Gene3D" id="1.10.10.60">
    <property type="entry name" value="Homeodomain-like"/>
    <property type="match status" value="1"/>
</dbReference>
<comment type="caution">
    <text evidence="4">The sequence shown here is derived from an EMBL/GenBank/DDBJ whole genome shotgun (WGS) entry which is preliminary data.</text>
</comment>
<name>A0A848CWQ7_ANEAE</name>
<dbReference type="Pfam" id="PF00158">
    <property type="entry name" value="Sigma54_activat"/>
    <property type="match status" value="1"/>
</dbReference>
<dbReference type="Pfam" id="PF18024">
    <property type="entry name" value="HTH_50"/>
    <property type="match status" value="1"/>
</dbReference>
<evidence type="ECO:0000256" key="2">
    <source>
        <dbReference type="ARBA" id="ARBA00022840"/>
    </source>
</evidence>
<dbReference type="EMBL" id="JABAGO010000041">
    <property type="protein sequence ID" value="NMF00184.1"/>
    <property type="molecule type" value="Genomic_DNA"/>
</dbReference>
<dbReference type="GO" id="GO:0005524">
    <property type="term" value="F:ATP binding"/>
    <property type="evidence" value="ECO:0007669"/>
    <property type="project" value="UniProtKB-KW"/>
</dbReference>
<evidence type="ECO:0000259" key="3">
    <source>
        <dbReference type="PROSITE" id="PS50045"/>
    </source>
</evidence>
<dbReference type="RefSeq" id="WP_168975988.1">
    <property type="nucleotide sequence ID" value="NZ_JABAGO010000041.1"/>
</dbReference>
<feature type="domain" description="Sigma-54 factor interaction" evidence="3">
    <location>
        <begin position="15"/>
        <end position="158"/>
    </location>
</feature>
<dbReference type="Proteomes" id="UP000561326">
    <property type="component" value="Unassembled WGS sequence"/>
</dbReference>
<evidence type="ECO:0000313" key="4">
    <source>
        <dbReference type="EMBL" id="NMF00184.1"/>
    </source>
</evidence>
<accession>A0A848CWQ7</accession>
<keyword evidence="2" id="KW-0067">ATP-binding</keyword>
<dbReference type="GO" id="GO:0003677">
    <property type="term" value="F:DNA binding"/>
    <property type="evidence" value="ECO:0007669"/>
    <property type="project" value="UniProtKB-KW"/>
</dbReference>
<dbReference type="InterPro" id="IPR027417">
    <property type="entry name" value="P-loop_NTPase"/>
</dbReference>
<gene>
    <name evidence="4" type="ORF">HF838_18310</name>
</gene>
<dbReference type="SUPFAM" id="SSF46689">
    <property type="entry name" value="Homeodomain-like"/>
    <property type="match status" value="1"/>
</dbReference>
<dbReference type="InterPro" id="IPR002078">
    <property type="entry name" value="Sigma_54_int"/>
</dbReference>
<dbReference type="InterPro" id="IPR030828">
    <property type="entry name" value="HTH_TyrR"/>
</dbReference>
<keyword evidence="1" id="KW-0547">Nucleotide-binding</keyword>
<dbReference type="PROSITE" id="PS50045">
    <property type="entry name" value="SIGMA54_INTERACT_4"/>
    <property type="match status" value="1"/>
</dbReference>
<evidence type="ECO:0000256" key="1">
    <source>
        <dbReference type="ARBA" id="ARBA00022741"/>
    </source>
</evidence>
<reference evidence="4 5" key="1">
    <citation type="submission" date="2020-04" db="EMBL/GenBank/DDBJ databases">
        <authorList>
            <person name="Hitch T.C.A."/>
            <person name="Wylensek D."/>
            <person name="Clavel T."/>
        </authorList>
    </citation>
    <scope>NUCLEOTIDE SEQUENCE [LARGE SCALE GENOMIC DNA]</scope>
    <source>
        <strain evidence="4 5">WB01_D5_05</strain>
    </source>
</reference>
<dbReference type="Gene3D" id="3.40.50.300">
    <property type="entry name" value="P-loop containing nucleotide triphosphate hydrolases"/>
    <property type="match status" value="1"/>
</dbReference>